<dbReference type="InterPro" id="IPR010982">
    <property type="entry name" value="Lambda_DNA-bd_dom_sf"/>
</dbReference>
<dbReference type="Gene3D" id="1.10.260.40">
    <property type="entry name" value="lambda repressor-like DNA-binding domains"/>
    <property type="match status" value="1"/>
</dbReference>
<evidence type="ECO:0008006" key="3">
    <source>
        <dbReference type="Google" id="ProtNLM"/>
    </source>
</evidence>
<dbReference type="Proteomes" id="UP000571128">
    <property type="component" value="Unassembled WGS sequence"/>
</dbReference>
<dbReference type="EMBL" id="JAARPY010000002">
    <property type="protein sequence ID" value="MBC1397738.1"/>
    <property type="molecule type" value="Genomic_DNA"/>
</dbReference>
<reference evidence="1 2" key="1">
    <citation type="submission" date="2020-03" db="EMBL/GenBank/DDBJ databases">
        <title>Soil Listeria distribution.</title>
        <authorList>
            <person name="Liao J."/>
            <person name="Wiedmann M."/>
        </authorList>
    </citation>
    <scope>NUCLEOTIDE SEQUENCE [LARGE SCALE GENOMIC DNA]</scope>
    <source>
        <strain evidence="1 2">FSL L7-1645</strain>
    </source>
</reference>
<dbReference type="AlphaFoldDB" id="A0A841YC06"/>
<comment type="caution">
    <text evidence="1">The sequence shown here is derived from an EMBL/GenBank/DDBJ whole genome shotgun (WGS) entry which is preliminary data.</text>
</comment>
<sequence length="115" mass="13522">MSNIKEKKRIADNVAFYMKMNGYTKRTFAKAVGIGQNTITSVITGKMRNQKKFDKYIHDITEKLQLEADYFKKEQLEIAAEPIKFQDENKLHLGDEKFNTLSLMLKIGEIHYEWE</sequence>
<evidence type="ECO:0000313" key="1">
    <source>
        <dbReference type="EMBL" id="MBC1397738.1"/>
    </source>
</evidence>
<dbReference type="GO" id="GO:0003677">
    <property type="term" value="F:DNA binding"/>
    <property type="evidence" value="ECO:0007669"/>
    <property type="project" value="InterPro"/>
</dbReference>
<proteinExistence type="predicted"/>
<dbReference type="SUPFAM" id="SSF47413">
    <property type="entry name" value="lambda repressor-like DNA-binding domains"/>
    <property type="match status" value="1"/>
</dbReference>
<accession>A0A841YC06</accession>
<protein>
    <recommendedName>
        <fullName evidence="3">HTH cro/C1-type domain-containing protein</fullName>
    </recommendedName>
</protein>
<organism evidence="1 2">
    <name type="scientific">Listeria fleischmannii</name>
    <dbReference type="NCBI Taxonomy" id="1069827"/>
    <lineage>
        <taxon>Bacteria</taxon>
        <taxon>Bacillati</taxon>
        <taxon>Bacillota</taxon>
        <taxon>Bacilli</taxon>
        <taxon>Bacillales</taxon>
        <taxon>Listeriaceae</taxon>
        <taxon>Listeria</taxon>
    </lineage>
</organism>
<name>A0A841YC06_9LIST</name>
<evidence type="ECO:0000313" key="2">
    <source>
        <dbReference type="Proteomes" id="UP000571128"/>
    </source>
</evidence>
<dbReference type="RefSeq" id="WP_007543445.1">
    <property type="nucleotide sequence ID" value="NZ_JAARPY010000002.1"/>
</dbReference>
<gene>
    <name evidence="1" type="ORF">HB844_02520</name>
</gene>